<dbReference type="EMBL" id="LUCM01007265">
    <property type="protein sequence ID" value="KAA0190236.1"/>
    <property type="molecule type" value="Genomic_DNA"/>
</dbReference>
<reference evidence="1" key="1">
    <citation type="submission" date="2019-05" db="EMBL/GenBank/DDBJ databases">
        <title>Annotation for the trematode Fasciolopsis buski.</title>
        <authorList>
            <person name="Choi Y.-J."/>
        </authorList>
    </citation>
    <scope>NUCLEOTIDE SEQUENCE</scope>
    <source>
        <strain evidence="1">HT</strain>
        <tissue evidence="1">Whole worm</tissue>
    </source>
</reference>
<dbReference type="Proteomes" id="UP000728185">
    <property type="component" value="Unassembled WGS sequence"/>
</dbReference>
<accession>A0A8E0RQ37</accession>
<comment type="caution">
    <text evidence="1">The sequence shown here is derived from an EMBL/GenBank/DDBJ whole genome shotgun (WGS) entry which is preliminary data.</text>
</comment>
<keyword evidence="2" id="KW-1185">Reference proteome</keyword>
<feature type="non-terminal residue" evidence="1">
    <location>
        <position position="1"/>
    </location>
</feature>
<evidence type="ECO:0000313" key="2">
    <source>
        <dbReference type="Proteomes" id="UP000728185"/>
    </source>
</evidence>
<gene>
    <name evidence="1" type="ORF">FBUS_00810</name>
</gene>
<sequence length="186" mass="20668">SRELLITTRGPSFSLILTQQLFFFIPSNKQAPESFSVEILDTSDRWMTALLLGYRDYGKMPSELASELSSAYLQLSIPDAQNSAISQVQTFQLDYLKNGLHSGFQLGGVFNQSKNSDKNVLLSASICAKAKLNGKDYLFTAFQEMNRPWENLALSIYHLDSGEPVSTLTPSLWTVASHHGALEWVG</sequence>
<dbReference type="OrthoDB" id="6283187at2759"/>
<evidence type="ECO:0000313" key="1">
    <source>
        <dbReference type="EMBL" id="KAA0190236.1"/>
    </source>
</evidence>
<dbReference type="AlphaFoldDB" id="A0A8E0RQ37"/>
<organism evidence="1 2">
    <name type="scientific">Fasciolopsis buskii</name>
    <dbReference type="NCBI Taxonomy" id="27845"/>
    <lineage>
        <taxon>Eukaryota</taxon>
        <taxon>Metazoa</taxon>
        <taxon>Spiralia</taxon>
        <taxon>Lophotrochozoa</taxon>
        <taxon>Platyhelminthes</taxon>
        <taxon>Trematoda</taxon>
        <taxon>Digenea</taxon>
        <taxon>Plagiorchiida</taxon>
        <taxon>Echinostomata</taxon>
        <taxon>Echinostomatoidea</taxon>
        <taxon>Fasciolidae</taxon>
        <taxon>Fasciolopsis</taxon>
    </lineage>
</organism>
<proteinExistence type="predicted"/>
<name>A0A8E0RQ37_9TREM</name>
<protein>
    <submittedName>
        <fullName evidence="1">Uncharacterized protein</fullName>
    </submittedName>
</protein>